<evidence type="ECO:0000256" key="1">
    <source>
        <dbReference type="ARBA" id="ARBA00006227"/>
    </source>
</evidence>
<dbReference type="InterPro" id="IPR005823">
    <property type="entry name" value="Ribosomal_uL13_bac-type"/>
</dbReference>
<dbReference type="CDD" id="cd00392">
    <property type="entry name" value="Ribosomal_L13"/>
    <property type="match status" value="1"/>
</dbReference>
<dbReference type="PIRSF" id="PIRSF002181">
    <property type="entry name" value="Ribosomal_L13"/>
    <property type="match status" value="1"/>
</dbReference>
<dbReference type="PANTHER" id="PTHR11545">
    <property type="entry name" value="RIBOSOMAL PROTEIN L13"/>
    <property type="match status" value="1"/>
</dbReference>
<dbReference type="GO" id="GO:0003729">
    <property type="term" value="F:mRNA binding"/>
    <property type="evidence" value="ECO:0007669"/>
    <property type="project" value="TreeGrafter"/>
</dbReference>
<dbReference type="EMBL" id="UINC01054405">
    <property type="protein sequence ID" value="SVB72075.1"/>
    <property type="molecule type" value="Genomic_DNA"/>
</dbReference>
<evidence type="ECO:0008006" key="5">
    <source>
        <dbReference type="Google" id="ProtNLM"/>
    </source>
</evidence>
<accession>A0A382GB79</accession>
<dbReference type="GO" id="GO:0017148">
    <property type="term" value="P:negative regulation of translation"/>
    <property type="evidence" value="ECO:0007669"/>
    <property type="project" value="TreeGrafter"/>
</dbReference>
<gene>
    <name evidence="4" type="ORF">METZ01_LOCUS224929</name>
</gene>
<evidence type="ECO:0000313" key="4">
    <source>
        <dbReference type="EMBL" id="SVB72075.1"/>
    </source>
</evidence>
<evidence type="ECO:0000256" key="3">
    <source>
        <dbReference type="ARBA" id="ARBA00023274"/>
    </source>
</evidence>
<keyword evidence="3" id="KW-0687">Ribonucleoprotein</keyword>
<reference evidence="4" key="1">
    <citation type="submission" date="2018-05" db="EMBL/GenBank/DDBJ databases">
        <authorList>
            <person name="Lanie J.A."/>
            <person name="Ng W.-L."/>
            <person name="Kazmierczak K.M."/>
            <person name="Andrzejewski T.M."/>
            <person name="Davidsen T.M."/>
            <person name="Wayne K.J."/>
            <person name="Tettelin H."/>
            <person name="Glass J.I."/>
            <person name="Rusch D."/>
            <person name="Podicherti R."/>
            <person name="Tsui H.-C.T."/>
            <person name="Winkler M.E."/>
        </authorList>
    </citation>
    <scope>NUCLEOTIDE SEQUENCE</scope>
</reference>
<proteinExistence type="inferred from homology"/>
<dbReference type="InterPro" id="IPR005822">
    <property type="entry name" value="Ribosomal_uL13"/>
</dbReference>
<name>A0A382GB79_9ZZZZ</name>
<protein>
    <recommendedName>
        <fullName evidence="5">50S ribosomal protein L13</fullName>
    </recommendedName>
</protein>
<dbReference type="AlphaFoldDB" id="A0A382GB79"/>
<dbReference type="FunFam" id="3.90.1180.10:FF:000001">
    <property type="entry name" value="50S ribosomal protein L13"/>
    <property type="match status" value="1"/>
</dbReference>
<organism evidence="4">
    <name type="scientific">marine metagenome</name>
    <dbReference type="NCBI Taxonomy" id="408172"/>
    <lineage>
        <taxon>unclassified sequences</taxon>
        <taxon>metagenomes</taxon>
        <taxon>ecological metagenomes</taxon>
    </lineage>
</organism>
<keyword evidence="2" id="KW-0689">Ribosomal protein</keyword>
<sequence>MTNSKIIKQTKSISSKDVKKQWLLIDAENVVLGRLASTVSKILRGKHKVNYTPHVDCGDNVIIVNAEKVKLTGNKLTDKKYYWHTGYPGGIKQTTAKKIIEGKNPDKVIRLAVQRMIPKGSLGRQQISNMKVYCGENHPHDSQGPKKFNISDII</sequence>
<dbReference type="NCBIfam" id="TIGR01066">
    <property type="entry name" value="rplM_bact"/>
    <property type="match status" value="1"/>
</dbReference>
<dbReference type="Pfam" id="PF00572">
    <property type="entry name" value="Ribosomal_L13"/>
    <property type="match status" value="1"/>
</dbReference>
<dbReference type="GO" id="GO:0022625">
    <property type="term" value="C:cytosolic large ribosomal subunit"/>
    <property type="evidence" value="ECO:0007669"/>
    <property type="project" value="TreeGrafter"/>
</dbReference>
<dbReference type="InterPro" id="IPR036899">
    <property type="entry name" value="Ribosomal_uL13_sf"/>
</dbReference>
<dbReference type="PANTHER" id="PTHR11545:SF2">
    <property type="entry name" value="LARGE RIBOSOMAL SUBUNIT PROTEIN UL13M"/>
    <property type="match status" value="1"/>
</dbReference>
<dbReference type="SUPFAM" id="SSF52161">
    <property type="entry name" value="Ribosomal protein L13"/>
    <property type="match status" value="1"/>
</dbReference>
<dbReference type="HAMAP" id="MF_01366">
    <property type="entry name" value="Ribosomal_uL13"/>
    <property type="match status" value="1"/>
</dbReference>
<comment type="similarity">
    <text evidence="1">Belongs to the universal ribosomal protein uL13 family.</text>
</comment>
<evidence type="ECO:0000256" key="2">
    <source>
        <dbReference type="ARBA" id="ARBA00022980"/>
    </source>
</evidence>
<dbReference type="GO" id="GO:0006412">
    <property type="term" value="P:translation"/>
    <property type="evidence" value="ECO:0007669"/>
    <property type="project" value="InterPro"/>
</dbReference>
<dbReference type="GO" id="GO:0003735">
    <property type="term" value="F:structural constituent of ribosome"/>
    <property type="evidence" value="ECO:0007669"/>
    <property type="project" value="InterPro"/>
</dbReference>
<dbReference type="Gene3D" id="3.90.1180.10">
    <property type="entry name" value="Ribosomal protein L13"/>
    <property type="match status" value="1"/>
</dbReference>